<evidence type="ECO:0000256" key="8">
    <source>
        <dbReference type="ARBA" id="ARBA00022801"/>
    </source>
</evidence>
<evidence type="ECO:0000256" key="13">
    <source>
        <dbReference type="SAM" id="MobiDB-lite"/>
    </source>
</evidence>
<evidence type="ECO:0000256" key="7">
    <source>
        <dbReference type="ARBA" id="ARBA00022759"/>
    </source>
</evidence>
<evidence type="ECO:0000256" key="12">
    <source>
        <dbReference type="ARBA" id="ARBA00032922"/>
    </source>
</evidence>
<dbReference type="InterPro" id="IPR052117">
    <property type="entry name" value="Cas10/Csm1_subtype-III-A"/>
</dbReference>
<feature type="domain" description="GGDEF" evidence="14">
    <location>
        <begin position="569"/>
        <end position="727"/>
    </location>
</feature>
<evidence type="ECO:0000256" key="5">
    <source>
        <dbReference type="ARBA" id="ARBA00022722"/>
    </source>
</evidence>
<dbReference type="InterPro" id="IPR048693">
    <property type="entry name" value="Cmr2-like_C"/>
</dbReference>
<keyword evidence="17" id="KW-1185">Reference proteome</keyword>
<evidence type="ECO:0000256" key="2">
    <source>
        <dbReference type="ARBA" id="ARBA00005700"/>
    </source>
</evidence>
<evidence type="ECO:0000259" key="15">
    <source>
        <dbReference type="PROSITE" id="PS51831"/>
    </source>
</evidence>
<dbReference type="GO" id="GO:0004527">
    <property type="term" value="F:exonuclease activity"/>
    <property type="evidence" value="ECO:0007669"/>
    <property type="project" value="UniProtKB-KW"/>
</dbReference>
<evidence type="ECO:0000256" key="11">
    <source>
        <dbReference type="ARBA" id="ARBA00023118"/>
    </source>
</evidence>
<dbReference type="PANTHER" id="PTHR36528">
    <property type="entry name" value="CRISPR SYSTEM SINGLE-STRAND-SPECIFIC DEOXYRIBONUCLEASE CAS10/CSM1 (SUBTYPE III-A)"/>
    <property type="match status" value="1"/>
</dbReference>
<dbReference type="SUPFAM" id="SSF109604">
    <property type="entry name" value="HD-domain/PDEase-like"/>
    <property type="match status" value="1"/>
</dbReference>
<dbReference type="InterPro" id="IPR006674">
    <property type="entry name" value="HD_domain"/>
</dbReference>
<dbReference type="NCBIfam" id="TIGR02578">
    <property type="entry name" value="cas_TM1811_Csm1"/>
    <property type="match status" value="1"/>
</dbReference>
<evidence type="ECO:0000256" key="1">
    <source>
        <dbReference type="ARBA" id="ARBA00001968"/>
    </source>
</evidence>
<dbReference type="Pfam" id="PF18211">
    <property type="entry name" value="Csm1_B"/>
    <property type="match status" value="1"/>
</dbReference>
<keyword evidence="11" id="KW-0051">Antiviral defense</keyword>
<evidence type="ECO:0000313" key="17">
    <source>
        <dbReference type="Proteomes" id="UP000433181"/>
    </source>
</evidence>
<keyword evidence="4" id="KW-0808">Transferase</keyword>
<organism evidence="16 17">
    <name type="scientific">Anaerovibrio slackiae</name>
    <dbReference type="NCBI Taxonomy" id="2652309"/>
    <lineage>
        <taxon>Bacteria</taxon>
        <taxon>Bacillati</taxon>
        <taxon>Bacillota</taxon>
        <taxon>Negativicutes</taxon>
        <taxon>Selenomonadales</taxon>
        <taxon>Selenomonadaceae</taxon>
        <taxon>Anaerovibrio</taxon>
    </lineage>
</organism>
<dbReference type="CDD" id="cd09680">
    <property type="entry name" value="Cas10_III"/>
    <property type="match status" value="1"/>
</dbReference>
<comment type="caution">
    <text evidence="16">The sequence shown here is derived from an EMBL/GenBank/DDBJ whole genome shotgun (WGS) entry which is preliminary data.</text>
</comment>
<dbReference type="Pfam" id="PF20824">
    <property type="entry name" value="Cmr2_hel_dom2"/>
    <property type="match status" value="1"/>
</dbReference>
<keyword evidence="10" id="KW-0067">ATP-binding</keyword>
<evidence type="ECO:0000313" key="16">
    <source>
        <dbReference type="EMBL" id="MSU07711.1"/>
    </source>
</evidence>
<proteinExistence type="inferred from homology"/>
<evidence type="ECO:0000256" key="10">
    <source>
        <dbReference type="ARBA" id="ARBA00022840"/>
    </source>
</evidence>
<dbReference type="InterPro" id="IPR043128">
    <property type="entry name" value="Rev_trsase/Diguanyl_cyclase"/>
</dbReference>
<dbReference type="Proteomes" id="UP000433181">
    <property type="component" value="Unassembled WGS sequence"/>
</dbReference>
<dbReference type="InterPro" id="IPR000160">
    <property type="entry name" value="GGDEF_dom"/>
</dbReference>
<keyword evidence="6" id="KW-0547">Nucleotide-binding</keyword>
<evidence type="ECO:0000256" key="6">
    <source>
        <dbReference type="ARBA" id="ARBA00022741"/>
    </source>
</evidence>
<sequence length="854" mass="95401">MDKVKYNVIMAGLLHDTGKLILRSEPQRKNHSQAGAEFLARYISDTPEILRAVKYHHASELKQAKLAADDISYIVYEADNIASSTDRRPNESGESGFNAKAPLESVFNVFGRKNDEGKKGDKIEIGSKPEANGEAENSSAGEKTGFQLLGLMERRDRVAYPAPVSSLQSTAEGYASLRQYLEKNFVECPPDRMSPNELLQVWEAIGSYIPASTARGEVADISLYDHQKLTAAIGACMYDYFQMQEIEDYREYCFTGTRQQAFRQEPVYLLVGADLSGIQNFLYTIPSKGALKSLRGRSFYLELLLENVADEILKILELSRCNLLYSGGGGFYLLLPNTSRTLDVLGEVNKAVNNWLLKYFGSRLYLAMGWAECSAADFKIGTSDQNLLGGKYYQVRSQIAGEKHARYNIEQLSQLFNPHSVLNRTKDGTRECSICHTSSAELVKYDAAADSDTWACKTCRNLRGLGEKLLKHNLLVVTDTLLDGAEAYSLPVPSVSGEKYITSLGHDKLEDAREHIRRVYCKNEMNTGNKMATRLWMGDYVTRSEYNNTMELEELAGLAGGSSDKAGIKRLGVMRADVDNLGAAFMAGFPGQYATLGRSAALSRQLSLFFKMYVNTLCAGEVNGLQEMQHSRFSLFGAAKDKARKVHIVYSGGDDMFIVGAWDELIELAVDIRRAFARFTNGKLTFSAGIGLFDSKCPMAEMARQSGALESAAKSLPEKDGIALFGVPDSESNKNYEVAVYKWQDFTEKVCGEKLAFCRQYLGYPGNEAPERLTAGKSLLYRLMELLIDTKGKINLARFAYAIARLEPKENSLSYSSYQKVRKQFYQWYKQEDDRKQLITALELIIYSIREKGE</sequence>
<dbReference type="PROSITE" id="PS51831">
    <property type="entry name" value="HD"/>
    <property type="match status" value="1"/>
</dbReference>
<feature type="region of interest" description="Disordered" evidence="13">
    <location>
        <begin position="118"/>
        <end position="141"/>
    </location>
</feature>
<dbReference type="Pfam" id="PF22335">
    <property type="entry name" value="Cas10-Cmr2_palm2"/>
    <property type="match status" value="1"/>
</dbReference>
<reference evidence="16 17" key="1">
    <citation type="submission" date="2019-08" db="EMBL/GenBank/DDBJ databases">
        <title>In-depth cultivation of the pig gut microbiome towards novel bacterial diversity and tailored functional studies.</title>
        <authorList>
            <person name="Wylensek D."/>
            <person name="Hitch T.C.A."/>
            <person name="Clavel T."/>
        </authorList>
    </citation>
    <scope>NUCLEOTIDE SEQUENCE [LARGE SCALE GENOMIC DNA]</scope>
    <source>
        <strain evidence="16 17">WCA-693-APC-5D-A</strain>
    </source>
</reference>
<dbReference type="GO" id="GO:0016740">
    <property type="term" value="F:transferase activity"/>
    <property type="evidence" value="ECO:0007669"/>
    <property type="project" value="UniProtKB-KW"/>
</dbReference>
<evidence type="ECO:0000256" key="9">
    <source>
        <dbReference type="ARBA" id="ARBA00022839"/>
    </source>
</evidence>
<dbReference type="Gene3D" id="1.10.3210.10">
    <property type="entry name" value="Hypothetical protein af1432"/>
    <property type="match status" value="1"/>
</dbReference>
<accession>A0A6I2UEW9</accession>
<evidence type="ECO:0000256" key="4">
    <source>
        <dbReference type="ARBA" id="ARBA00022679"/>
    </source>
</evidence>
<dbReference type="InterPro" id="IPR054767">
    <property type="entry name" value="Cas10-Cmr2_palm2"/>
</dbReference>
<dbReference type="InterPro" id="IPR013408">
    <property type="entry name" value="Cas10/Csm1"/>
</dbReference>
<evidence type="ECO:0000256" key="3">
    <source>
        <dbReference type="ARBA" id="ARBA00014333"/>
    </source>
</evidence>
<dbReference type="PROSITE" id="PS50887">
    <property type="entry name" value="GGDEF"/>
    <property type="match status" value="1"/>
</dbReference>
<keyword evidence="8" id="KW-0378">Hydrolase</keyword>
<dbReference type="GO" id="GO:0004519">
    <property type="term" value="F:endonuclease activity"/>
    <property type="evidence" value="ECO:0007669"/>
    <property type="project" value="UniProtKB-KW"/>
</dbReference>
<protein>
    <recommendedName>
        <fullName evidence="3">CRISPR system single-strand-specific deoxyribonuclease Cas10/Csm1 (subtype III-A)</fullName>
    </recommendedName>
    <alternativeName>
        <fullName evidence="12">Cyclic oligoadenylate synthase</fullName>
    </alternativeName>
</protein>
<name>A0A6I2UEW9_9FIRM</name>
<feature type="domain" description="HD" evidence="15">
    <location>
        <begin position="1"/>
        <end position="84"/>
    </location>
</feature>
<keyword evidence="7" id="KW-0255">Endonuclease</keyword>
<dbReference type="GO" id="GO:0005524">
    <property type="term" value="F:ATP binding"/>
    <property type="evidence" value="ECO:0007669"/>
    <property type="project" value="UniProtKB-KW"/>
</dbReference>
<keyword evidence="5" id="KW-0540">Nuclease</keyword>
<dbReference type="PANTHER" id="PTHR36528:SF1">
    <property type="entry name" value="CRISPR SYSTEM SINGLE-STRAND-SPECIFIC DEOXYRIBONUCLEASE CAS10_CSM1 (SUBTYPE III-A)"/>
    <property type="match status" value="1"/>
</dbReference>
<dbReference type="GO" id="GO:0051607">
    <property type="term" value="P:defense response to virus"/>
    <property type="evidence" value="ECO:0007669"/>
    <property type="project" value="UniProtKB-KW"/>
</dbReference>
<dbReference type="Pfam" id="PF01966">
    <property type="entry name" value="HD"/>
    <property type="match status" value="1"/>
</dbReference>
<dbReference type="Gene3D" id="3.30.70.270">
    <property type="match status" value="1"/>
</dbReference>
<dbReference type="AlphaFoldDB" id="A0A6I2UEW9"/>
<comment type="similarity">
    <text evidence="2">Belongs to the CRISPR-associated Cas10/Csm1 family.</text>
</comment>
<gene>
    <name evidence="16" type="primary">cas10</name>
    <name evidence="16" type="ORF">FYJ84_01725</name>
</gene>
<dbReference type="RefSeq" id="WP_154405514.1">
    <property type="nucleotide sequence ID" value="NZ_VUNR01000002.1"/>
</dbReference>
<dbReference type="GeneID" id="96777624"/>
<evidence type="ECO:0000259" key="14">
    <source>
        <dbReference type="PROSITE" id="PS50887"/>
    </source>
</evidence>
<comment type="cofactor">
    <cofactor evidence="1">
        <name>a divalent metal cation</name>
        <dbReference type="ChEBI" id="CHEBI:60240"/>
    </cofactor>
</comment>
<dbReference type="EMBL" id="VUNR01000002">
    <property type="protein sequence ID" value="MSU07711.1"/>
    <property type="molecule type" value="Genomic_DNA"/>
</dbReference>
<dbReference type="InterPro" id="IPR041062">
    <property type="entry name" value="Csm1_B"/>
</dbReference>
<keyword evidence="9" id="KW-0269">Exonuclease</keyword>
<feature type="compositionally biased region" description="Basic and acidic residues" evidence="13">
    <location>
        <begin position="118"/>
        <end position="127"/>
    </location>
</feature>